<dbReference type="PANTHER" id="PTHR46278">
    <property type="entry name" value="DEHYDROGENASE, PUTATIVE-RELATED"/>
    <property type="match status" value="1"/>
</dbReference>
<comment type="similarity">
    <text evidence="1">Belongs to the aspartate-semialdehyde dehydrogenase family.</text>
</comment>
<accession>A0A0G0EHQ9</accession>
<dbReference type="Gene3D" id="3.40.50.720">
    <property type="entry name" value="NAD(P)-binding Rossmann-like Domain"/>
    <property type="match status" value="1"/>
</dbReference>
<dbReference type="PIRSF" id="PIRSF000148">
    <property type="entry name" value="ASA_dh"/>
    <property type="match status" value="1"/>
</dbReference>
<feature type="domain" description="Semialdehyde dehydrogenase NAD-binding" evidence="3">
    <location>
        <begin position="5"/>
        <end position="124"/>
    </location>
</feature>
<dbReference type="SMART" id="SM00859">
    <property type="entry name" value="Semialdhyde_dh"/>
    <property type="match status" value="1"/>
</dbReference>
<reference evidence="4 5" key="1">
    <citation type="journal article" date="2015" name="Nature">
        <title>rRNA introns, odd ribosomes, and small enigmatic genomes across a large radiation of phyla.</title>
        <authorList>
            <person name="Brown C.T."/>
            <person name="Hug L.A."/>
            <person name="Thomas B.C."/>
            <person name="Sharon I."/>
            <person name="Castelle C.J."/>
            <person name="Singh A."/>
            <person name="Wilkins M.J."/>
            <person name="Williams K.H."/>
            <person name="Banfield J.F."/>
        </authorList>
    </citation>
    <scope>NUCLEOTIDE SEQUENCE [LARGE SCALE GENOMIC DNA]</scope>
</reference>
<dbReference type="InterPro" id="IPR012280">
    <property type="entry name" value="Semialdhyde_DH_dimer_dom"/>
</dbReference>
<dbReference type="PANTHER" id="PTHR46278:SF2">
    <property type="entry name" value="ASPARTATE-SEMIALDEHYDE DEHYDROGENASE"/>
    <property type="match status" value="1"/>
</dbReference>
<dbReference type="EMBL" id="LBPY01000002">
    <property type="protein sequence ID" value="KKP66827.1"/>
    <property type="molecule type" value="Genomic_DNA"/>
</dbReference>
<evidence type="ECO:0000256" key="1">
    <source>
        <dbReference type="ARBA" id="ARBA00010584"/>
    </source>
</evidence>
<dbReference type="Pfam" id="PF01118">
    <property type="entry name" value="Semialdhyde_dh"/>
    <property type="match status" value="1"/>
</dbReference>
<feature type="active site" description="Acyl-thioester intermediate" evidence="2">
    <location>
        <position position="135"/>
    </location>
</feature>
<protein>
    <submittedName>
        <fullName evidence="4">Aspartate-semialdehyde dehydrogenase</fullName>
    </submittedName>
</protein>
<dbReference type="Pfam" id="PF02774">
    <property type="entry name" value="Semialdhyde_dhC"/>
    <property type="match status" value="1"/>
</dbReference>
<dbReference type="GO" id="GO:0016620">
    <property type="term" value="F:oxidoreductase activity, acting on the aldehyde or oxo group of donors, NAD or NADP as acceptor"/>
    <property type="evidence" value="ECO:0007669"/>
    <property type="project" value="InterPro"/>
</dbReference>
<comment type="caution">
    <text evidence="4">The sequence shown here is derived from an EMBL/GenBank/DDBJ whole genome shotgun (WGS) entry which is preliminary data.</text>
</comment>
<evidence type="ECO:0000313" key="5">
    <source>
        <dbReference type="Proteomes" id="UP000034952"/>
    </source>
</evidence>
<evidence type="ECO:0000256" key="2">
    <source>
        <dbReference type="PIRSR" id="PIRSR000148-1"/>
    </source>
</evidence>
<dbReference type="SUPFAM" id="SSF51735">
    <property type="entry name" value="NAD(P)-binding Rossmann-fold domains"/>
    <property type="match status" value="1"/>
</dbReference>
<dbReference type="AlphaFoldDB" id="A0A0G0EHQ9"/>
<dbReference type="Proteomes" id="UP000034952">
    <property type="component" value="Unassembled WGS sequence"/>
</dbReference>
<dbReference type="GO" id="GO:0008652">
    <property type="term" value="P:amino acid biosynthetic process"/>
    <property type="evidence" value="ECO:0007669"/>
    <property type="project" value="InterPro"/>
</dbReference>
<dbReference type="GO" id="GO:0046983">
    <property type="term" value="F:protein dimerization activity"/>
    <property type="evidence" value="ECO:0007669"/>
    <property type="project" value="InterPro"/>
</dbReference>
<dbReference type="InterPro" id="IPR000534">
    <property type="entry name" value="Semialdehyde_DH_NAD-bd"/>
</dbReference>
<feature type="active site" description="Proton acceptor" evidence="2">
    <location>
        <position position="246"/>
    </location>
</feature>
<organism evidence="4 5">
    <name type="scientific">Candidatus Nomurabacteria bacterium GW2011_GWE1_35_16</name>
    <dbReference type="NCBI Taxonomy" id="1618761"/>
    <lineage>
        <taxon>Bacteria</taxon>
        <taxon>Candidatus Nomuraibacteriota</taxon>
    </lineage>
</organism>
<gene>
    <name evidence="4" type="ORF">UR64_C0002G0043</name>
</gene>
<evidence type="ECO:0000313" key="4">
    <source>
        <dbReference type="EMBL" id="KKP66827.1"/>
    </source>
</evidence>
<dbReference type="GO" id="GO:0051287">
    <property type="term" value="F:NAD binding"/>
    <property type="evidence" value="ECO:0007669"/>
    <property type="project" value="InterPro"/>
</dbReference>
<dbReference type="Gene3D" id="3.30.360.10">
    <property type="entry name" value="Dihydrodipicolinate Reductase, domain 2"/>
    <property type="match status" value="1"/>
</dbReference>
<evidence type="ECO:0000259" key="3">
    <source>
        <dbReference type="SMART" id="SM00859"/>
    </source>
</evidence>
<proteinExistence type="inferred from homology"/>
<dbReference type="InterPro" id="IPR036291">
    <property type="entry name" value="NAD(P)-bd_dom_sf"/>
</dbReference>
<dbReference type="SUPFAM" id="SSF55347">
    <property type="entry name" value="Glyceraldehyde-3-phosphate dehydrogenase-like, C-terminal domain"/>
    <property type="match status" value="1"/>
</dbReference>
<dbReference type="PATRIC" id="fig|1618761.3.peg.110"/>
<name>A0A0G0EHQ9_9BACT</name>
<dbReference type="NCBIfam" id="NF011456">
    <property type="entry name" value="PRK14874.1"/>
    <property type="match status" value="1"/>
</dbReference>
<sequence>MQNKKLAIVGVTGLVGQEVLNILVSKKIVPDIDVDNLLFVASDKSVGKVISFLGKEVKVISVEDAILEKPDYVIMSAGATLSKEVAPRFVEGGAIVIDNSSAWRTFPEIPLIVPSIPNPLLDLNMKSGIIANPNCVAIMIAIAIAPFSSMGVDMVLVSVMQSVSGAGYKGINALREELENNDGVKASMSSFVSNIANNIIPASAMSSTVPKYNDEEAKMMFEVPKILGKSVKFSSQSCRVPVARGHSAMMRVFFKEEQDEANLIDILKKAPQIKYSEEPLGPYDTVGKDYVIVRSFRQDINNKNVFEFFVASDNLRVGAAYNAVAILGKLLGVYNEKNYS</sequence>